<dbReference type="RefSeq" id="XP_022469119.1">
    <property type="nucleotide sequence ID" value="XM_022624353.1"/>
</dbReference>
<reference evidence="2 3" key="1">
    <citation type="submission" date="2016-09" db="EMBL/GenBank/DDBJ databases">
        <authorList>
            <person name="Capua I."/>
            <person name="De Benedictis P."/>
            <person name="Joannis T."/>
            <person name="Lombin L.H."/>
            <person name="Cattoli G."/>
        </authorList>
    </citation>
    <scope>NUCLEOTIDE SEQUENCE [LARGE SCALE GENOMIC DNA]</scope>
    <source>
        <strain evidence="2 3">IMI 309357</strain>
    </source>
</reference>
<dbReference type="STRING" id="1209926.A0A1G4ARZ9"/>
<keyword evidence="3" id="KW-1185">Reference proteome</keyword>
<dbReference type="AlphaFoldDB" id="A0A1G4ARZ9"/>
<evidence type="ECO:0000313" key="2">
    <source>
        <dbReference type="EMBL" id="OHE91947.1"/>
    </source>
</evidence>
<dbReference type="GeneID" id="34565863"/>
<feature type="region of interest" description="Disordered" evidence="1">
    <location>
        <begin position="221"/>
        <end position="254"/>
    </location>
</feature>
<dbReference type="EMBL" id="MJBS01000164">
    <property type="protein sequence ID" value="OHE91947.1"/>
    <property type="molecule type" value="Genomic_DNA"/>
</dbReference>
<name>A0A1G4ARZ9_9PEZI</name>
<gene>
    <name evidence="2" type="ORF">CORC01_12735</name>
</gene>
<dbReference type="OrthoDB" id="5307331at2759"/>
<proteinExistence type="predicted"/>
<evidence type="ECO:0000313" key="3">
    <source>
        <dbReference type="Proteomes" id="UP000176998"/>
    </source>
</evidence>
<comment type="caution">
    <text evidence="2">The sequence shown here is derived from an EMBL/GenBank/DDBJ whole genome shotgun (WGS) entry which is preliminary data.</text>
</comment>
<feature type="region of interest" description="Disordered" evidence="1">
    <location>
        <begin position="781"/>
        <end position="841"/>
    </location>
</feature>
<accession>A0A1G4ARZ9</accession>
<dbReference type="Proteomes" id="UP000176998">
    <property type="component" value="Unassembled WGS sequence"/>
</dbReference>
<protein>
    <submittedName>
        <fullName evidence="2">Uncharacterized protein</fullName>
    </submittedName>
</protein>
<sequence>MILSTPITDTFSPVQLPDTLFNFVDNSHFDADLFFNFDDACIEGPVPKVEEPSPTTLTAHIPAAITEQTMTTQFSDSQISDGSLFGGNENFNDDVFVKHEDEEETKPAQGATINPNALVLTLPETPPPTTMDGFPLALPSIEPAGFKLEHQQDFKQEFKYEATPFADDQHLQALFKELEGPIAEALQLPSIGTPTPVPNEPHCVPTSWSFPTLDVPWPSFDDIGSSGPAQGHNSHPAAALGGSGGGSGGDRPFAPPLRDMFAPQRPCGDRPSSAVGDAREVFDSLDAFGFGNFKKETTFDGLDTFSSAAIKQETPTFDGLDTFSPAAIRQENPSSDGLDAFDFSNIKQEPTDNLFIAPPPPPQPQQVIPKPELDPPFLPDLAHVSAGQVPLTYNEDSVNLLYSLLRLTSLTAPQLIPRSVPAVTPTAAATATTRLAHPKPRSLPRDADFIHHRSLSSAPPDMTPYKNLNRQGIFESTIPVPSSSYITPAQTPLRDPTTPIVNGKVLQRIPKPAKAKDIDVSDWYDPHPEAPAPWGGMDPTKPMFQYNKEGELLPTLRFTREQILYYIRERKQRNLPLTLWIQNVPHGCKRRVGDDRLRACRWSGCPAYKGTILKGFWRVCFDERPDTSGKQHDPYHNAGYMHLWCLDRCFDLFEIAEAFGLKPDTRHFVKEARNPMAMTRDHDELVMEFEEWRTSQETAYMEWQQASEANRRRGAPVQNRQVSKEAKLWYVLTTKHLALETPVRNNMRMKRNGISIDKHKGDLDWYVAKVSEKKLNRRGQYVVDSDDEDANETQASMARPGIDKRKREDYEDDEDDSISQAQRATGNKRFKDSFYSSVERR</sequence>
<evidence type="ECO:0000256" key="1">
    <source>
        <dbReference type="SAM" id="MobiDB-lite"/>
    </source>
</evidence>
<organism evidence="2 3">
    <name type="scientific">Colletotrichum orchidophilum</name>
    <dbReference type="NCBI Taxonomy" id="1209926"/>
    <lineage>
        <taxon>Eukaryota</taxon>
        <taxon>Fungi</taxon>
        <taxon>Dikarya</taxon>
        <taxon>Ascomycota</taxon>
        <taxon>Pezizomycotina</taxon>
        <taxon>Sordariomycetes</taxon>
        <taxon>Hypocreomycetidae</taxon>
        <taxon>Glomerellales</taxon>
        <taxon>Glomerellaceae</taxon>
        <taxon>Colletotrichum</taxon>
    </lineage>
</organism>